<evidence type="ECO:0000256" key="1">
    <source>
        <dbReference type="SAM" id="MobiDB-lite"/>
    </source>
</evidence>
<organism evidence="3 4">
    <name type="scientific">Chlorella vulgaris</name>
    <name type="common">Green alga</name>
    <dbReference type="NCBI Taxonomy" id="3077"/>
    <lineage>
        <taxon>Eukaryota</taxon>
        <taxon>Viridiplantae</taxon>
        <taxon>Chlorophyta</taxon>
        <taxon>core chlorophytes</taxon>
        <taxon>Trebouxiophyceae</taxon>
        <taxon>Chlorellales</taxon>
        <taxon>Chlorellaceae</taxon>
        <taxon>Chlorella clade</taxon>
        <taxon>Chlorella</taxon>
    </lineage>
</organism>
<feature type="region of interest" description="Disordered" evidence="1">
    <location>
        <begin position="78"/>
        <end position="187"/>
    </location>
</feature>
<name>A0A9D4TF18_CHLVU</name>
<sequence>MTGEQQLLEAVLAGHPELSAAVNWALSDGSKPPPCELTQDASEKHSSAPRTPLRPADFRVHALNYVREQAELVLAAAEQAAACGTSEAGSHPPTPQAKPFAEERGQPAPGPAQRGTRLPAPFSSGSNPVHQQPGQLDDANFPSLAASSAGGGRRHSGGGGGWPSPLLKPGNAAASGQPVQAGKRRTIAPAKVASLEINPLFQLPQPAQQQPAAAAPPQPAIEAHAAQQAQWPPLAQPSARPWAAMQRAQRQAPQLVPTAQQQRPVSAAQQQQQPVQPTALPPTTASLPSFMSPPAITVRRRAPETAAAVGLPQGESSTPKRITPLRMDRPAEVQLGFLEAGSGASSPRSARRDMLQQPEMLQRSRPGSRLGTPLAAAAPCSTAAAAFGPSPAVLVSAALGTQGSGSSAESGALSGLACSSDGSSCALGGSSSRSSLPWSAEEQTVRQQLTFDMLSPTKPAALKQVPATAAGAEQVSAAAAAAAAATVAKCSSSEAAGGSAATVIVAVHAGVPPPPPPSSQAEQPACLEALPSSKVSSSSSGSGGACLGATGSRQQHASVSKQRFADRLAPWGGNTRSCSDPPSSAFPPPGIPRQQLDEHLQPAANSAEAALVVAGMTCELRQHTLQQSQLEGGGVQLCARGRRLAELHAGLLRCCSSISLSVELDLLLNLLAVQPAVLIDPVLKPVTVLWCGDLAQQYACHVLQSSGALVRGLGPALLQGLVGLPLVAASFPSLRSTMQAALAHFASTQLHSEKAYRQVRTNGGIVSLHGLSTFTSDGRRTRSQEEQRRISNRESCRDEWFTLMRDVAAQTHSFAARQLGRLAGGASERVSESGRTAAGVGGGDEAALLGMLQHSAADLLRRLRPDNYAAFAELFTAAVLQAAATGEALLDEELSRLARKNVGRFHSLNQRLLAQGSAGPSRGGAARLQSNQPVTSTGFGRSAGTSAAQQSRSGTSNNNEGRQQPFSQQQQQQQRGPGGRGGGGGGPGFGGGGWCEDAAAESLRLVAEFPRQQRLYVLFLEAADSHRLNSHLIRRMAKKLQALSSGDHVGGSSLSERMAAVNTLAMFLSYLTFTWGAGCTDPGSSDDSSSSPAATGRPTAAPHYSHPVDVASCLEAAAAVAGPPLAWTVPWVVRYLWFLNRDGEAVQAPYFRRVLGCLAQLHHAPELQPQHPGFSLAAFCLRSVLDDFAERIGPHHLAPAPRSGTSNSSGGSLLVSSNGGGGTCAALAGLEAVDGLLDSRFLYLCCPSLEHARQLFAANGGGGSARHPQQQQQQQQQSRRLVKKIRPTAPPGAATAARAAGASLAPGGGEEAAARELLKLQLQRAFLEQYSTDDHKFKLRDLVDYVSDVLAYNAATSAAAARLTAAGDAIAAQLKDAAAVLALEQQQPEVEACSSSGGGSGNSRDDGRASPLLGPFVEPAVRLSLEALVERLIETHTSEVLQQAQSEAEERVRAAAAQAMAALTDPSLGPAVIGTAAAVVAEAAAAAAAQRLRSQVPSALRRAATEQLQHVLVLVSRGAKVQRLAAAAAGAG</sequence>
<dbReference type="Proteomes" id="UP001055712">
    <property type="component" value="Unassembled WGS sequence"/>
</dbReference>
<feature type="region of interest" description="Disordered" evidence="1">
    <location>
        <begin position="25"/>
        <end position="55"/>
    </location>
</feature>
<dbReference type="EMBL" id="SIDB01000014">
    <property type="protein sequence ID" value="KAI3423926.1"/>
    <property type="molecule type" value="Genomic_DNA"/>
</dbReference>
<reference evidence="3" key="2">
    <citation type="submission" date="2020-11" db="EMBL/GenBank/DDBJ databases">
        <authorList>
            <person name="Cecchin M."/>
            <person name="Marcolungo L."/>
            <person name="Rossato M."/>
            <person name="Girolomoni L."/>
            <person name="Cosentino E."/>
            <person name="Cuine S."/>
            <person name="Li-Beisson Y."/>
            <person name="Delledonne M."/>
            <person name="Ballottari M."/>
        </authorList>
    </citation>
    <scope>NUCLEOTIDE SEQUENCE</scope>
    <source>
        <strain evidence="3">211/11P</strain>
        <tissue evidence="3">Whole cell</tissue>
    </source>
</reference>
<accession>A0A9D4TF18</accession>
<evidence type="ECO:0000259" key="2">
    <source>
        <dbReference type="Pfam" id="PF15296"/>
    </source>
</evidence>
<feature type="compositionally biased region" description="Low complexity" evidence="1">
    <location>
        <begin position="220"/>
        <end position="289"/>
    </location>
</feature>
<feature type="compositionally biased region" description="Low complexity" evidence="1">
    <location>
        <begin position="202"/>
        <end position="213"/>
    </location>
</feature>
<evidence type="ECO:0000313" key="3">
    <source>
        <dbReference type="EMBL" id="KAI3423926.1"/>
    </source>
</evidence>
<feature type="region of interest" description="Disordered" evidence="1">
    <location>
        <begin position="1259"/>
        <end position="1283"/>
    </location>
</feature>
<dbReference type="GO" id="GO:0005634">
    <property type="term" value="C:nucleus"/>
    <property type="evidence" value="ECO:0007669"/>
    <property type="project" value="TreeGrafter"/>
</dbReference>
<gene>
    <name evidence="3" type="ORF">D9Q98_009760</name>
</gene>
<feature type="region of interest" description="Disordered" evidence="1">
    <location>
        <begin position="339"/>
        <end position="374"/>
    </location>
</feature>
<comment type="caution">
    <text evidence="3">The sequence shown here is derived from an EMBL/GenBank/DDBJ whole genome shotgun (WGS) entry which is preliminary data.</text>
</comment>
<feature type="compositionally biased region" description="Low complexity" evidence="1">
    <location>
        <begin position="961"/>
        <end position="975"/>
    </location>
</feature>
<feature type="domain" description="Codanin-1 C-terminal" evidence="2">
    <location>
        <begin position="1234"/>
        <end position="1375"/>
    </location>
</feature>
<dbReference type="PANTHER" id="PTHR28678:SF1">
    <property type="entry name" value="CODANIN-1"/>
    <property type="match status" value="1"/>
</dbReference>
<feature type="compositionally biased region" description="Polar residues" evidence="1">
    <location>
        <begin position="928"/>
        <end position="960"/>
    </location>
</feature>
<dbReference type="InterPro" id="IPR028171">
    <property type="entry name" value="Codanin-1_C"/>
</dbReference>
<evidence type="ECO:0000313" key="4">
    <source>
        <dbReference type="Proteomes" id="UP001055712"/>
    </source>
</evidence>
<feature type="region of interest" description="Disordered" evidence="1">
    <location>
        <begin position="1082"/>
        <end position="1101"/>
    </location>
</feature>
<dbReference type="PANTHER" id="PTHR28678">
    <property type="entry name" value="CODANIN-1"/>
    <property type="match status" value="1"/>
</dbReference>
<dbReference type="OrthoDB" id="515941at2759"/>
<feature type="compositionally biased region" description="Gly residues" evidence="1">
    <location>
        <begin position="976"/>
        <end position="993"/>
    </location>
</feature>
<feature type="region of interest" description="Disordered" evidence="1">
    <location>
        <begin position="1390"/>
        <end position="1410"/>
    </location>
</feature>
<proteinExistence type="predicted"/>
<dbReference type="Pfam" id="PF15296">
    <property type="entry name" value="Codanin-1_C"/>
    <property type="match status" value="1"/>
</dbReference>
<feature type="compositionally biased region" description="Polar residues" evidence="1">
    <location>
        <begin position="123"/>
        <end position="134"/>
    </location>
</feature>
<protein>
    <recommendedName>
        <fullName evidence="2">Codanin-1 C-terminal domain-containing protein</fullName>
    </recommendedName>
</protein>
<feature type="region of interest" description="Disordered" evidence="1">
    <location>
        <begin position="202"/>
        <end position="326"/>
    </location>
</feature>
<dbReference type="InterPro" id="IPR040031">
    <property type="entry name" value="Codanin-1"/>
</dbReference>
<feature type="compositionally biased region" description="Low complexity" evidence="1">
    <location>
        <begin position="915"/>
        <end position="927"/>
    </location>
</feature>
<reference evidence="3" key="1">
    <citation type="journal article" date="2019" name="Plant J.">
        <title>Chlorella vulgaris genome assembly and annotation reveals the molecular basis for metabolic acclimation to high light conditions.</title>
        <authorList>
            <person name="Cecchin M."/>
            <person name="Marcolungo L."/>
            <person name="Rossato M."/>
            <person name="Girolomoni L."/>
            <person name="Cosentino E."/>
            <person name="Cuine S."/>
            <person name="Li-Beisson Y."/>
            <person name="Delledonne M."/>
            <person name="Ballottari M."/>
        </authorList>
    </citation>
    <scope>NUCLEOTIDE SEQUENCE</scope>
    <source>
        <strain evidence="3">211/11P</strain>
    </source>
</reference>
<keyword evidence="4" id="KW-1185">Reference proteome</keyword>
<feature type="region of interest" description="Disordered" evidence="1">
    <location>
        <begin position="915"/>
        <end position="993"/>
    </location>
</feature>
<dbReference type="GO" id="GO:0006325">
    <property type="term" value="P:chromatin organization"/>
    <property type="evidence" value="ECO:0007669"/>
    <property type="project" value="TreeGrafter"/>
</dbReference>
<feature type="region of interest" description="Disordered" evidence="1">
    <location>
        <begin position="530"/>
        <end position="550"/>
    </location>
</feature>